<protein>
    <submittedName>
        <fullName evidence="1">HAD family hydrolase</fullName>
    </submittedName>
</protein>
<dbReference type="PANTHER" id="PTHR43611">
    <property type="entry name" value="ALPHA-D-GLUCOSE 1-PHOSPHATE PHOSPHATASE"/>
    <property type="match status" value="1"/>
</dbReference>
<keyword evidence="1" id="KW-0378">Hydrolase</keyword>
<sequence length="213" mass="24030">MTSPFDPAAVQVIAWDFDGVLNSNIEQGVFAWSRNFEQDLGLSLHSFFSYLFAGRFQKAMVGQACLVELVTEWAEANAAAGRAAEILDYWFERDALPDHRTLALFEPLKARGVRHVMATNNEIHRTSYIETTMGFGERVERIFAAGRMGIAKPDTDYFAHIEMELEIAPESLLLVDDMEENIAAARRRGWQAFHFTEGAHDLLEQTLGLQKTS</sequence>
<dbReference type="NCBIfam" id="TIGR01509">
    <property type="entry name" value="HAD-SF-IA-v3"/>
    <property type="match status" value="1"/>
</dbReference>
<gene>
    <name evidence="1" type="ORF">HPO_10130</name>
</gene>
<dbReference type="RefSeq" id="WP_035597921.1">
    <property type="nucleotide sequence ID" value="NZ_ARYM01000010.1"/>
</dbReference>
<dbReference type="SFLD" id="SFLDG01129">
    <property type="entry name" value="C1.5:_HAD__Beta-PGM__Phosphata"/>
    <property type="match status" value="1"/>
</dbReference>
<dbReference type="PANTHER" id="PTHR43611:SF3">
    <property type="entry name" value="FLAVIN MONONUCLEOTIDE HYDROLASE 1, CHLOROPLATIC"/>
    <property type="match status" value="1"/>
</dbReference>
<dbReference type="InterPro" id="IPR036412">
    <property type="entry name" value="HAD-like_sf"/>
</dbReference>
<dbReference type="OrthoDB" id="9807742at2"/>
<accession>A0A062VGF6</accession>
<name>A0A062VGF6_9PROT</name>
<dbReference type="STRING" id="1280954.HPO_10130"/>
<dbReference type="Gene3D" id="3.40.50.1000">
    <property type="entry name" value="HAD superfamily/HAD-like"/>
    <property type="match status" value="1"/>
</dbReference>
<dbReference type="PATRIC" id="fig|1280954.3.peg.2051"/>
<dbReference type="AlphaFoldDB" id="A0A062VGF6"/>
<dbReference type="InterPro" id="IPR023214">
    <property type="entry name" value="HAD_sf"/>
</dbReference>
<dbReference type="EMBL" id="ARYM01000010">
    <property type="protein sequence ID" value="KCZ98563.1"/>
    <property type="molecule type" value="Genomic_DNA"/>
</dbReference>
<dbReference type="InterPro" id="IPR006439">
    <property type="entry name" value="HAD-SF_hydro_IA"/>
</dbReference>
<evidence type="ECO:0000313" key="2">
    <source>
        <dbReference type="Proteomes" id="UP000027100"/>
    </source>
</evidence>
<dbReference type="eggNOG" id="COG1011">
    <property type="taxonomic scope" value="Bacteria"/>
</dbReference>
<dbReference type="Proteomes" id="UP000027100">
    <property type="component" value="Unassembled WGS sequence"/>
</dbReference>
<organism evidence="1 2">
    <name type="scientific">Hyphomonas polymorpha PS728</name>
    <dbReference type="NCBI Taxonomy" id="1280954"/>
    <lineage>
        <taxon>Bacteria</taxon>
        <taxon>Pseudomonadati</taxon>
        <taxon>Pseudomonadota</taxon>
        <taxon>Alphaproteobacteria</taxon>
        <taxon>Hyphomonadales</taxon>
        <taxon>Hyphomonadaceae</taxon>
        <taxon>Hyphomonas</taxon>
    </lineage>
</organism>
<dbReference type="GO" id="GO:0016787">
    <property type="term" value="F:hydrolase activity"/>
    <property type="evidence" value="ECO:0007669"/>
    <property type="project" value="UniProtKB-KW"/>
</dbReference>
<dbReference type="Pfam" id="PF00702">
    <property type="entry name" value="Hydrolase"/>
    <property type="match status" value="1"/>
</dbReference>
<evidence type="ECO:0000313" key="1">
    <source>
        <dbReference type="EMBL" id="KCZ98563.1"/>
    </source>
</evidence>
<dbReference type="SFLD" id="SFLDS00003">
    <property type="entry name" value="Haloacid_Dehalogenase"/>
    <property type="match status" value="1"/>
</dbReference>
<reference evidence="1 2" key="1">
    <citation type="journal article" date="2014" name="Antonie Van Leeuwenhoek">
        <title>Hyphomonas beringensis sp. nov. and Hyphomonas chukchiensis sp. nov., isolated from surface seawater of the Bering Sea and Chukchi Sea.</title>
        <authorList>
            <person name="Li C."/>
            <person name="Lai Q."/>
            <person name="Li G."/>
            <person name="Dong C."/>
            <person name="Wang J."/>
            <person name="Liao Y."/>
            <person name="Shao Z."/>
        </authorList>
    </citation>
    <scope>NUCLEOTIDE SEQUENCE [LARGE SCALE GENOMIC DNA]</scope>
    <source>
        <strain evidence="1 2">PS728</strain>
    </source>
</reference>
<keyword evidence="2" id="KW-1185">Reference proteome</keyword>
<comment type="caution">
    <text evidence="1">The sequence shown here is derived from an EMBL/GenBank/DDBJ whole genome shotgun (WGS) entry which is preliminary data.</text>
</comment>
<proteinExistence type="predicted"/>
<dbReference type="PRINTS" id="PR00413">
    <property type="entry name" value="HADHALOGNASE"/>
</dbReference>
<dbReference type="SUPFAM" id="SSF56784">
    <property type="entry name" value="HAD-like"/>
    <property type="match status" value="1"/>
</dbReference>